<feature type="domain" description="Reverse transcriptase" evidence="1">
    <location>
        <begin position="1"/>
        <end position="56"/>
    </location>
</feature>
<comment type="caution">
    <text evidence="2">The sequence shown here is derived from an EMBL/GenBank/DDBJ whole genome shotgun (WGS) entry which is preliminary data.</text>
</comment>
<reference evidence="2 3" key="1">
    <citation type="journal article" date="2022" name="Allergy">
        <title>Genome assembly and annotation of Periplaneta americana reveal a comprehensive cockroach allergen profile.</title>
        <authorList>
            <person name="Wang L."/>
            <person name="Xiong Q."/>
            <person name="Saelim N."/>
            <person name="Wang L."/>
            <person name="Nong W."/>
            <person name="Wan A.T."/>
            <person name="Shi M."/>
            <person name="Liu X."/>
            <person name="Cao Q."/>
            <person name="Hui J.H.L."/>
            <person name="Sookrung N."/>
            <person name="Leung T.F."/>
            <person name="Tungtrongchitr A."/>
            <person name="Tsui S.K.W."/>
        </authorList>
    </citation>
    <scope>NUCLEOTIDE SEQUENCE [LARGE SCALE GENOMIC DNA]</scope>
    <source>
        <strain evidence="2">PWHHKU_190912</strain>
    </source>
</reference>
<gene>
    <name evidence="2" type="ORF">ANN_19553</name>
</gene>
<name>A0ABQ8SAF4_PERAM</name>
<dbReference type="InterPro" id="IPR000477">
    <property type="entry name" value="RT_dom"/>
</dbReference>
<proteinExistence type="predicted"/>
<dbReference type="Proteomes" id="UP001148838">
    <property type="component" value="Unassembled WGS sequence"/>
</dbReference>
<organism evidence="2 3">
    <name type="scientific">Periplaneta americana</name>
    <name type="common">American cockroach</name>
    <name type="synonym">Blatta americana</name>
    <dbReference type="NCBI Taxonomy" id="6978"/>
    <lineage>
        <taxon>Eukaryota</taxon>
        <taxon>Metazoa</taxon>
        <taxon>Ecdysozoa</taxon>
        <taxon>Arthropoda</taxon>
        <taxon>Hexapoda</taxon>
        <taxon>Insecta</taxon>
        <taxon>Pterygota</taxon>
        <taxon>Neoptera</taxon>
        <taxon>Polyneoptera</taxon>
        <taxon>Dictyoptera</taxon>
        <taxon>Blattodea</taxon>
        <taxon>Blattoidea</taxon>
        <taxon>Blattidae</taxon>
        <taxon>Blattinae</taxon>
        <taxon>Periplaneta</taxon>
    </lineage>
</organism>
<accession>A0ABQ8SAF4</accession>
<protein>
    <recommendedName>
        <fullName evidence="1">Reverse transcriptase domain-containing protein</fullName>
    </recommendedName>
</protein>
<dbReference type="PROSITE" id="PS50878">
    <property type="entry name" value="RT_POL"/>
    <property type="match status" value="1"/>
</dbReference>
<dbReference type="EMBL" id="JAJSOF020000031">
    <property type="protein sequence ID" value="KAJ4430960.1"/>
    <property type="molecule type" value="Genomic_DNA"/>
</dbReference>
<sequence length="117" mass="13733">MRFADDMALLAEEEMILMDMLLELNDSYEQYGMKINANKTTMIVRRKIKKFTNQIIYGLEGIESDARCKRFSFSLHISMAFQNILNTWNLHRYNLKDAIGVIDSLLQKQVPWVKSSH</sequence>
<evidence type="ECO:0000259" key="1">
    <source>
        <dbReference type="PROSITE" id="PS50878"/>
    </source>
</evidence>
<keyword evidence="3" id="KW-1185">Reference proteome</keyword>
<evidence type="ECO:0000313" key="3">
    <source>
        <dbReference type="Proteomes" id="UP001148838"/>
    </source>
</evidence>
<evidence type="ECO:0000313" key="2">
    <source>
        <dbReference type="EMBL" id="KAJ4430960.1"/>
    </source>
</evidence>